<dbReference type="NCBIfam" id="TIGR03172">
    <property type="entry name" value="selenium cofactor biosynthesis protein YqeC"/>
    <property type="match status" value="1"/>
</dbReference>
<gene>
    <name evidence="1" type="ORF">AVLFYP127_00292</name>
</gene>
<dbReference type="EMBL" id="CACRSW010000012">
    <property type="protein sequence ID" value="VYS93774.1"/>
    <property type="molecule type" value="Genomic_DNA"/>
</dbReference>
<protein>
    <recommendedName>
        <fullName evidence="2">Selenium-dependent hydroxylase accessory protein YqeC</fullName>
    </recommendedName>
</protein>
<evidence type="ECO:0000313" key="1">
    <source>
        <dbReference type="EMBL" id="VYS93774.1"/>
    </source>
</evidence>
<evidence type="ECO:0008006" key="2">
    <source>
        <dbReference type="Google" id="ProtNLM"/>
    </source>
</evidence>
<organism evidence="1">
    <name type="scientific">Anaerococcus vaginalis</name>
    <dbReference type="NCBI Taxonomy" id="33037"/>
    <lineage>
        <taxon>Bacteria</taxon>
        <taxon>Bacillati</taxon>
        <taxon>Bacillota</taxon>
        <taxon>Tissierellia</taxon>
        <taxon>Tissierellales</taxon>
        <taxon>Peptoniphilaceae</taxon>
        <taxon>Anaerococcus</taxon>
    </lineage>
</organism>
<name>A0A6N2SKZ4_9FIRM</name>
<dbReference type="InterPro" id="IPR017587">
    <property type="entry name" value="YqeC"/>
</dbReference>
<dbReference type="Pfam" id="PF19842">
    <property type="entry name" value="YqeC"/>
    <property type="match status" value="1"/>
</dbReference>
<dbReference type="Gene3D" id="3.40.1190.10">
    <property type="entry name" value="Mur-like, catalytic domain"/>
    <property type="match status" value="1"/>
</dbReference>
<dbReference type="AlphaFoldDB" id="A0A6N2SKZ4"/>
<reference evidence="1" key="1">
    <citation type="submission" date="2019-11" db="EMBL/GenBank/DDBJ databases">
        <authorList>
            <person name="Feng L."/>
        </authorList>
    </citation>
    <scope>NUCLEOTIDE SEQUENCE</scope>
    <source>
        <strain evidence="1">AvaginalisLFYP127</strain>
    </source>
</reference>
<accession>A0A6N2SKZ4</accession>
<proteinExistence type="predicted"/>
<dbReference type="SUPFAM" id="SSF53623">
    <property type="entry name" value="MurD-like peptide ligases, catalytic domain"/>
    <property type="match status" value="1"/>
</dbReference>
<sequence length="259" mass="30184">MIFLAFRFSAFLKIVFHSPLIYFIMEKNLDEILKIKKNDVISITGSGGKTSLMFYLANILKKKGSVLITTSTKIKVPEKDQVDELFLSFDDYIKKDFKNKIVGIGQKLDGVNKLKSIGENNLKTIKKDFDYIIIEADGCRNLPLKFWKEYEPVIYDFTDKLVGIFSIKVYGKEISPDFIYNFDEFRENIKSDIVDEEVFEKLIKSGIFGDFCGEKFIFFNQADSIFEKNQAKGVISYLREKINLKYFYGSILKEKYYEN</sequence>
<dbReference type="InterPro" id="IPR036565">
    <property type="entry name" value="Mur-like_cat_sf"/>
</dbReference>
<dbReference type="GO" id="GO:0005524">
    <property type="term" value="F:ATP binding"/>
    <property type="evidence" value="ECO:0007669"/>
    <property type="project" value="InterPro"/>
</dbReference>